<proteinExistence type="predicted"/>
<protein>
    <submittedName>
        <fullName evidence="1">Uncharacterized protein</fullName>
    </submittedName>
</protein>
<dbReference type="EMBL" id="GBRH01242659">
    <property type="protein sequence ID" value="JAD55236.1"/>
    <property type="molecule type" value="Transcribed_RNA"/>
</dbReference>
<reference evidence="1" key="2">
    <citation type="journal article" date="2015" name="Data Brief">
        <title>Shoot transcriptome of the giant reed, Arundo donax.</title>
        <authorList>
            <person name="Barrero R.A."/>
            <person name="Guerrero F.D."/>
            <person name="Moolhuijzen P."/>
            <person name="Goolsby J.A."/>
            <person name="Tidwell J."/>
            <person name="Bellgard S.E."/>
            <person name="Bellgard M.I."/>
        </authorList>
    </citation>
    <scope>NUCLEOTIDE SEQUENCE</scope>
    <source>
        <tissue evidence="1">Shoot tissue taken approximately 20 cm above the soil surface</tissue>
    </source>
</reference>
<name>A0A0A9AVU1_ARUDO</name>
<reference evidence="1" key="1">
    <citation type="submission" date="2014-09" db="EMBL/GenBank/DDBJ databases">
        <authorList>
            <person name="Magalhaes I.L.F."/>
            <person name="Oliveira U."/>
            <person name="Santos F.R."/>
            <person name="Vidigal T.H.D.A."/>
            <person name="Brescovit A.D."/>
            <person name="Santos A.J."/>
        </authorList>
    </citation>
    <scope>NUCLEOTIDE SEQUENCE</scope>
    <source>
        <tissue evidence="1">Shoot tissue taken approximately 20 cm above the soil surface</tissue>
    </source>
</reference>
<accession>A0A0A9AVU1</accession>
<evidence type="ECO:0000313" key="1">
    <source>
        <dbReference type="EMBL" id="JAD55236.1"/>
    </source>
</evidence>
<organism evidence="1">
    <name type="scientific">Arundo donax</name>
    <name type="common">Giant reed</name>
    <name type="synonym">Donax arundinaceus</name>
    <dbReference type="NCBI Taxonomy" id="35708"/>
    <lineage>
        <taxon>Eukaryota</taxon>
        <taxon>Viridiplantae</taxon>
        <taxon>Streptophyta</taxon>
        <taxon>Embryophyta</taxon>
        <taxon>Tracheophyta</taxon>
        <taxon>Spermatophyta</taxon>
        <taxon>Magnoliopsida</taxon>
        <taxon>Liliopsida</taxon>
        <taxon>Poales</taxon>
        <taxon>Poaceae</taxon>
        <taxon>PACMAD clade</taxon>
        <taxon>Arundinoideae</taxon>
        <taxon>Arundineae</taxon>
        <taxon>Arundo</taxon>
    </lineage>
</organism>
<sequence length="53" mass="6162">MFPHVSGIVVKGTVKRREREMTVEKPNVVPKVFGIIVCTRPEPHELRRCFCVR</sequence>
<dbReference type="AlphaFoldDB" id="A0A0A9AVU1"/>